<organism evidence="6 7">
    <name type="scientific">Mesorhabditis belari</name>
    <dbReference type="NCBI Taxonomy" id="2138241"/>
    <lineage>
        <taxon>Eukaryota</taxon>
        <taxon>Metazoa</taxon>
        <taxon>Ecdysozoa</taxon>
        <taxon>Nematoda</taxon>
        <taxon>Chromadorea</taxon>
        <taxon>Rhabditida</taxon>
        <taxon>Rhabditina</taxon>
        <taxon>Rhabditomorpha</taxon>
        <taxon>Rhabditoidea</taxon>
        <taxon>Rhabditidae</taxon>
        <taxon>Mesorhabditinae</taxon>
        <taxon>Mesorhabditis</taxon>
    </lineage>
</organism>
<feature type="transmembrane region" description="Helical" evidence="5">
    <location>
        <begin position="295"/>
        <end position="317"/>
    </location>
</feature>
<evidence type="ECO:0000313" key="6">
    <source>
        <dbReference type="Proteomes" id="UP000887575"/>
    </source>
</evidence>
<dbReference type="PANTHER" id="PTHR11040">
    <property type="entry name" value="ZINC/IRON TRANSPORTER"/>
    <property type="match status" value="1"/>
</dbReference>
<keyword evidence="6" id="KW-1185">Reference proteome</keyword>
<evidence type="ECO:0000256" key="1">
    <source>
        <dbReference type="ARBA" id="ARBA00004141"/>
    </source>
</evidence>
<feature type="transmembrane region" description="Helical" evidence="5">
    <location>
        <begin position="324"/>
        <end position="348"/>
    </location>
</feature>
<accession>A0AAF3FAQ5</accession>
<keyword evidence="3 5" id="KW-1133">Transmembrane helix</keyword>
<comment type="subcellular location">
    <subcellularLocation>
        <location evidence="1">Membrane</location>
        <topology evidence="1">Multi-pass membrane protein</topology>
    </subcellularLocation>
</comment>
<dbReference type="PANTHER" id="PTHR11040:SF219">
    <property type="entry name" value="ZRT (ZRT), IRT- (IRT-) LIKE PROTEIN TRANSPORTER"/>
    <property type="match status" value="1"/>
</dbReference>
<dbReference type="AlphaFoldDB" id="A0AAF3FAQ5"/>
<evidence type="ECO:0000256" key="3">
    <source>
        <dbReference type="ARBA" id="ARBA00022989"/>
    </source>
</evidence>
<sequence length="458" mass="49509">MDIILIKLLLFLAMFVLTLFVGLMPIKVLSLLRHSAAVATSSREHKNVSLILCLLTCFSGGVFLGTCFLHLFPELQETWNAFNEDFHLDIHYPIAELISCIGFFLLFFLEEVVIMAMPSFAHGAGHGHSHGQAHGHQPVDTDALIGASQSGGCCLVPGASEQDKGKQESTPLNVLNDEEVHADIERGSIGSETQGHCRTHCALTVHSVYRRGNSQEKPSNCKMVSTELCTAVILAEPERCETNCEKVDEDPPILMASKPHAHSHGVRSITFVAALSFHSIVEGVALGITNSPTDAYTLFFSLMVHKLIVAFSVGLQLARTHAHALYMVVISMLILASMSPLGALFGMIVQNTIDGAFKEALMTIFQGLAVGTFIYVTFFEVLLHERDNEHPNLLKLVFMLLGFTMIGAVRLFDDGHGHGHSHGAGGAHDEHDHVNAAATTAATVLANATAAVMTKTLG</sequence>
<feature type="transmembrane region" description="Helical" evidence="5">
    <location>
        <begin position="6"/>
        <end position="29"/>
    </location>
</feature>
<feature type="transmembrane region" description="Helical" evidence="5">
    <location>
        <begin position="393"/>
        <end position="412"/>
    </location>
</feature>
<reference evidence="7" key="1">
    <citation type="submission" date="2024-02" db="UniProtKB">
        <authorList>
            <consortium name="WormBaseParasite"/>
        </authorList>
    </citation>
    <scope>IDENTIFICATION</scope>
</reference>
<evidence type="ECO:0000256" key="2">
    <source>
        <dbReference type="ARBA" id="ARBA00022692"/>
    </source>
</evidence>
<dbReference type="InterPro" id="IPR003689">
    <property type="entry name" value="ZIP"/>
</dbReference>
<feature type="transmembrane region" description="Helical" evidence="5">
    <location>
        <begin position="92"/>
        <end position="109"/>
    </location>
</feature>
<evidence type="ECO:0000313" key="7">
    <source>
        <dbReference type="WBParaSite" id="MBELARI_LOCUS3895"/>
    </source>
</evidence>
<evidence type="ECO:0000256" key="4">
    <source>
        <dbReference type="ARBA" id="ARBA00023136"/>
    </source>
</evidence>
<name>A0AAF3FAQ5_9BILA</name>
<feature type="transmembrane region" description="Helical" evidence="5">
    <location>
        <begin position="268"/>
        <end position="289"/>
    </location>
</feature>
<keyword evidence="2 5" id="KW-0812">Transmembrane</keyword>
<dbReference type="Proteomes" id="UP000887575">
    <property type="component" value="Unassembled WGS sequence"/>
</dbReference>
<evidence type="ECO:0000256" key="5">
    <source>
        <dbReference type="SAM" id="Phobius"/>
    </source>
</evidence>
<feature type="transmembrane region" description="Helical" evidence="5">
    <location>
        <begin position="360"/>
        <end position="381"/>
    </location>
</feature>
<protein>
    <submittedName>
        <fullName evidence="7">Zinc transporter ZIP1</fullName>
    </submittedName>
</protein>
<proteinExistence type="predicted"/>
<dbReference type="GO" id="GO:0005385">
    <property type="term" value="F:zinc ion transmembrane transporter activity"/>
    <property type="evidence" value="ECO:0007669"/>
    <property type="project" value="TreeGrafter"/>
</dbReference>
<dbReference type="WBParaSite" id="MBELARI_LOCUS3895">
    <property type="protein sequence ID" value="MBELARI_LOCUS3895"/>
    <property type="gene ID" value="MBELARI_LOCUS3895"/>
</dbReference>
<feature type="transmembrane region" description="Helical" evidence="5">
    <location>
        <begin position="50"/>
        <end position="72"/>
    </location>
</feature>
<dbReference type="Pfam" id="PF02535">
    <property type="entry name" value="Zip"/>
    <property type="match status" value="1"/>
</dbReference>
<dbReference type="GO" id="GO:0005886">
    <property type="term" value="C:plasma membrane"/>
    <property type="evidence" value="ECO:0007669"/>
    <property type="project" value="TreeGrafter"/>
</dbReference>
<keyword evidence="4 5" id="KW-0472">Membrane</keyword>